<evidence type="ECO:0000313" key="2">
    <source>
        <dbReference type="Proteomes" id="UP000278078"/>
    </source>
</evidence>
<gene>
    <name evidence="1" type="ORF">NCTC10783_03446</name>
</gene>
<dbReference type="AlphaFoldDB" id="A0A448BQH1"/>
<reference evidence="1 2" key="1">
    <citation type="submission" date="2018-12" db="EMBL/GenBank/DDBJ databases">
        <authorList>
            <consortium name="Pathogen Informatics"/>
        </authorList>
    </citation>
    <scope>NUCLEOTIDE SEQUENCE [LARGE SCALE GENOMIC DNA]</scope>
    <source>
        <strain evidence="1 2">NCTC10783</strain>
    </source>
</reference>
<proteinExistence type="predicted"/>
<protein>
    <submittedName>
        <fullName evidence="1">Uncharacterized protein</fullName>
    </submittedName>
</protein>
<accession>A0A448BQH1</accession>
<sequence>MQLVTGVTEALQLAPQVTDVHVQAAIMLGMTAVQDMLVKEGLGQGLAFRGEEGFQQAVFGRRQAGEPLAKADIADIGRELQRGPRQRFGAAARRAPRSRAIRRRMASMRTRSSARLKGFGR</sequence>
<organism evidence="1 2">
    <name type="scientific">Pseudomonas fluorescens</name>
    <dbReference type="NCBI Taxonomy" id="294"/>
    <lineage>
        <taxon>Bacteria</taxon>
        <taxon>Pseudomonadati</taxon>
        <taxon>Pseudomonadota</taxon>
        <taxon>Gammaproteobacteria</taxon>
        <taxon>Pseudomonadales</taxon>
        <taxon>Pseudomonadaceae</taxon>
        <taxon>Pseudomonas</taxon>
    </lineage>
</organism>
<evidence type="ECO:0000313" key="1">
    <source>
        <dbReference type="EMBL" id="VEE47560.1"/>
    </source>
</evidence>
<dbReference type="Proteomes" id="UP000278078">
    <property type="component" value="Chromosome"/>
</dbReference>
<name>A0A448BQH1_PSEFL</name>
<dbReference type="EMBL" id="LR134300">
    <property type="protein sequence ID" value="VEE47560.1"/>
    <property type="molecule type" value="Genomic_DNA"/>
</dbReference>